<evidence type="ECO:0000256" key="1">
    <source>
        <dbReference type="SAM" id="Coils"/>
    </source>
</evidence>
<feature type="coiled-coil region" evidence="1">
    <location>
        <begin position="19"/>
        <end position="119"/>
    </location>
</feature>
<keyword evidence="1" id="KW-0175">Coiled coil</keyword>
<evidence type="ECO:0000313" key="3">
    <source>
        <dbReference type="Proteomes" id="UP000193411"/>
    </source>
</evidence>
<dbReference type="EMBL" id="MCFL01000008">
    <property type="protein sequence ID" value="ORZ38654.1"/>
    <property type="molecule type" value="Genomic_DNA"/>
</dbReference>
<reference evidence="2 3" key="1">
    <citation type="submission" date="2016-07" db="EMBL/GenBank/DDBJ databases">
        <title>Pervasive Adenine N6-methylation of Active Genes in Fungi.</title>
        <authorList>
            <consortium name="DOE Joint Genome Institute"/>
            <person name="Mondo S.J."/>
            <person name="Dannebaum R.O."/>
            <person name="Kuo R.C."/>
            <person name="Labutti K."/>
            <person name="Haridas S."/>
            <person name="Kuo A."/>
            <person name="Salamov A."/>
            <person name="Ahrendt S.R."/>
            <person name="Lipzen A."/>
            <person name="Sullivan W."/>
            <person name="Andreopoulos W.B."/>
            <person name="Clum A."/>
            <person name="Lindquist E."/>
            <person name="Daum C."/>
            <person name="Ramamoorthy G.K."/>
            <person name="Gryganskyi A."/>
            <person name="Culley D."/>
            <person name="Magnuson J.K."/>
            <person name="James T.Y."/>
            <person name="O'Malley M.A."/>
            <person name="Stajich J.E."/>
            <person name="Spatafora J.W."/>
            <person name="Visel A."/>
            <person name="Grigoriev I.V."/>
        </authorList>
    </citation>
    <scope>NUCLEOTIDE SEQUENCE [LARGE SCALE GENOMIC DNA]</scope>
    <source>
        <strain evidence="2 3">PL171</strain>
    </source>
</reference>
<proteinExistence type="predicted"/>
<keyword evidence="3" id="KW-1185">Reference proteome</keyword>
<organism evidence="2 3">
    <name type="scientific">Catenaria anguillulae PL171</name>
    <dbReference type="NCBI Taxonomy" id="765915"/>
    <lineage>
        <taxon>Eukaryota</taxon>
        <taxon>Fungi</taxon>
        <taxon>Fungi incertae sedis</taxon>
        <taxon>Blastocladiomycota</taxon>
        <taxon>Blastocladiomycetes</taxon>
        <taxon>Blastocladiales</taxon>
        <taxon>Catenariaceae</taxon>
        <taxon>Catenaria</taxon>
    </lineage>
</organism>
<sequence length="246" mass="27800">MTETNQTKGPTGAAAGPTRKIVERTNEELAKRIRELESQVESLAFDKTQLKTKFAQLKEENKDLAIKTSDANDDMAKIASLKAAIAHLEKQVRSLDSEKTKLKKQLDLVNKKCAALKQKFNDVLGRFTLCKAAILSMYHFPGHLVHLTHMNWGEIADANQDTTRADIFESLRARFKSNRENKGVMSKDDPAAGETAAIQSRWVMTGKHLLDKYPDIMDEFIASVEQDEEKMELARNLFPNFPYSDQ</sequence>
<dbReference type="Proteomes" id="UP000193411">
    <property type="component" value="Unassembled WGS sequence"/>
</dbReference>
<name>A0A1Y2HXI5_9FUNG</name>
<gene>
    <name evidence="2" type="ORF">BCR44DRAFT_36785</name>
</gene>
<accession>A0A1Y2HXI5</accession>
<dbReference type="Gene3D" id="1.10.287.2610">
    <property type="match status" value="1"/>
</dbReference>
<dbReference type="AlphaFoldDB" id="A0A1Y2HXI5"/>
<protein>
    <submittedName>
        <fullName evidence="2">Uncharacterized protein</fullName>
    </submittedName>
</protein>
<comment type="caution">
    <text evidence="2">The sequence shown here is derived from an EMBL/GenBank/DDBJ whole genome shotgun (WGS) entry which is preliminary data.</text>
</comment>
<evidence type="ECO:0000313" key="2">
    <source>
        <dbReference type="EMBL" id="ORZ38654.1"/>
    </source>
</evidence>